<keyword evidence="3 10" id="KW-0132">Cell division</keyword>
<dbReference type="GO" id="GO:0000086">
    <property type="term" value="P:G2/M transition of mitotic cell cycle"/>
    <property type="evidence" value="ECO:0007669"/>
    <property type="project" value="TreeGrafter"/>
</dbReference>
<dbReference type="SUPFAM" id="SSF52821">
    <property type="entry name" value="Rhodanese/Cell cycle control phosphatase"/>
    <property type="match status" value="1"/>
</dbReference>
<dbReference type="FunFam" id="3.40.250.10:FF:000021">
    <property type="entry name" value="M-phase inducer phosphatase cdc-25.2"/>
    <property type="match status" value="1"/>
</dbReference>
<organism evidence="13 14">
    <name type="scientific">Ramalina farinacea</name>
    <dbReference type="NCBI Taxonomy" id="258253"/>
    <lineage>
        <taxon>Eukaryota</taxon>
        <taxon>Fungi</taxon>
        <taxon>Dikarya</taxon>
        <taxon>Ascomycota</taxon>
        <taxon>Pezizomycotina</taxon>
        <taxon>Lecanoromycetes</taxon>
        <taxon>OSLEUM clade</taxon>
        <taxon>Lecanoromycetidae</taxon>
        <taxon>Lecanorales</taxon>
        <taxon>Lecanorineae</taxon>
        <taxon>Ramalinaceae</taxon>
        <taxon>Ramalina</taxon>
    </lineage>
</organism>
<evidence type="ECO:0000256" key="11">
    <source>
        <dbReference type="SAM" id="MobiDB-lite"/>
    </source>
</evidence>
<comment type="caution">
    <text evidence="13">The sequence shown here is derived from an EMBL/GenBank/DDBJ whole genome shotgun (WGS) entry which is preliminary data.</text>
</comment>
<evidence type="ECO:0000313" key="14">
    <source>
        <dbReference type="Proteomes" id="UP001161017"/>
    </source>
</evidence>
<dbReference type="InterPro" id="IPR036873">
    <property type="entry name" value="Rhodanese-like_dom_sf"/>
</dbReference>
<gene>
    <name evidence="13" type="primary">MIH1</name>
    <name evidence="13" type="ORF">OHK93_001067</name>
</gene>
<evidence type="ECO:0000256" key="2">
    <source>
        <dbReference type="ARBA" id="ARBA00013064"/>
    </source>
</evidence>
<dbReference type="GO" id="GO:0010971">
    <property type="term" value="P:positive regulation of G2/M transition of mitotic cell cycle"/>
    <property type="evidence" value="ECO:0007669"/>
    <property type="project" value="TreeGrafter"/>
</dbReference>
<keyword evidence="4 10" id="KW-0498">Mitosis</keyword>
<evidence type="ECO:0000256" key="9">
    <source>
        <dbReference type="ARBA" id="ARBA00067190"/>
    </source>
</evidence>
<name>A0AA43QNT3_9LECA</name>
<dbReference type="PROSITE" id="PS50206">
    <property type="entry name" value="RHODANESE_3"/>
    <property type="match status" value="1"/>
</dbReference>
<evidence type="ECO:0000256" key="6">
    <source>
        <dbReference type="ARBA" id="ARBA00022912"/>
    </source>
</evidence>
<evidence type="ECO:0000256" key="8">
    <source>
        <dbReference type="ARBA" id="ARBA00051722"/>
    </source>
</evidence>
<feature type="domain" description="Rhodanese" evidence="12">
    <location>
        <begin position="258"/>
        <end position="362"/>
    </location>
</feature>
<dbReference type="GO" id="GO:0004725">
    <property type="term" value="F:protein tyrosine phosphatase activity"/>
    <property type="evidence" value="ECO:0007669"/>
    <property type="project" value="UniProtKB-UniRule"/>
</dbReference>
<evidence type="ECO:0000313" key="13">
    <source>
        <dbReference type="EMBL" id="MDI1489868.1"/>
    </source>
</evidence>
<evidence type="ECO:0000256" key="7">
    <source>
        <dbReference type="ARBA" id="ARBA00023306"/>
    </source>
</evidence>
<dbReference type="CDD" id="cd01530">
    <property type="entry name" value="Cdc25"/>
    <property type="match status" value="1"/>
</dbReference>
<feature type="region of interest" description="Disordered" evidence="11">
    <location>
        <begin position="109"/>
        <end position="161"/>
    </location>
</feature>
<dbReference type="EC" id="3.1.3.48" evidence="2 10"/>
<evidence type="ECO:0000259" key="12">
    <source>
        <dbReference type="PROSITE" id="PS50206"/>
    </source>
</evidence>
<comment type="catalytic activity">
    <reaction evidence="8 10">
        <text>O-phospho-L-tyrosyl-[protein] + H2O = L-tyrosyl-[protein] + phosphate</text>
        <dbReference type="Rhea" id="RHEA:10684"/>
        <dbReference type="Rhea" id="RHEA-COMP:10136"/>
        <dbReference type="Rhea" id="RHEA-COMP:20101"/>
        <dbReference type="ChEBI" id="CHEBI:15377"/>
        <dbReference type="ChEBI" id="CHEBI:43474"/>
        <dbReference type="ChEBI" id="CHEBI:46858"/>
        <dbReference type="ChEBI" id="CHEBI:61978"/>
        <dbReference type="EC" id="3.1.3.48"/>
    </reaction>
</comment>
<dbReference type="EMBL" id="JAPUFD010000010">
    <property type="protein sequence ID" value="MDI1489868.1"/>
    <property type="molecule type" value="Genomic_DNA"/>
</dbReference>
<dbReference type="Proteomes" id="UP001161017">
    <property type="component" value="Unassembled WGS sequence"/>
</dbReference>
<dbReference type="Pfam" id="PF00581">
    <property type="entry name" value="Rhodanese"/>
    <property type="match status" value="1"/>
</dbReference>
<dbReference type="PRINTS" id="PR00716">
    <property type="entry name" value="MPIPHPHTASE"/>
</dbReference>
<feature type="region of interest" description="Disordered" evidence="11">
    <location>
        <begin position="1"/>
        <end position="38"/>
    </location>
</feature>
<protein>
    <recommendedName>
        <fullName evidence="9 10">M-phase inducer phosphatase</fullName>
        <ecNumber evidence="2 10">3.1.3.48</ecNumber>
    </recommendedName>
</protein>
<dbReference type="GO" id="GO:0110032">
    <property type="term" value="P:positive regulation of G2/MI transition of meiotic cell cycle"/>
    <property type="evidence" value="ECO:0007669"/>
    <property type="project" value="TreeGrafter"/>
</dbReference>
<feature type="compositionally biased region" description="Basic and acidic residues" evidence="11">
    <location>
        <begin position="129"/>
        <end position="139"/>
    </location>
</feature>
<sequence>MLPRYTADELLEAMTTPPPPSSSPGTMYDSMDISPLPHKHPYVNEIQIEPTPLEIPAEDMTRVAEEASEMLFEPSRRRRVSIARPSLARTKGFTTSAVSLKSNRIECPPFKFGSGVTLKSPMGTTPQADFKESPQRDGRPQSADSPSAPPMGPPPRHRQSSSNLRAMGLSVASHVRKPSNPMQRPRKQFRRSLSMFEHPADIIKPDENHFVGSKLDPVMDIDDPPRLQLPHFCANDESLPRITKETMIDVLDGRYTEAFAQSLIVDCRFEYEFEGGHIDGAINYNDKEQLADHLFDSMPCGPTLLIFHCEYSACRAPLMAKYVRARDRSCNAHRYPNLTYPEVYILEGGYSSFFAKHKPRCSPQNYVEMGDKQHENACERGMGRVKQQRTKLSRAQTYAFGQHDEVVDDSPTISNRQHDSFVDGMDIESPLDSRRQHARRLVSF</sequence>
<dbReference type="GO" id="GO:0051301">
    <property type="term" value="P:cell division"/>
    <property type="evidence" value="ECO:0007669"/>
    <property type="project" value="UniProtKB-UniRule"/>
</dbReference>
<dbReference type="PANTHER" id="PTHR10828">
    <property type="entry name" value="M-PHASE INDUCER PHOSPHATASE DUAL SPECIFICITY PHOSPHATASE CDC25"/>
    <property type="match status" value="1"/>
</dbReference>
<comment type="similarity">
    <text evidence="1 10">Belongs to the MPI phosphatase family.</text>
</comment>
<dbReference type="GO" id="GO:0005634">
    <property type="term" value="C:nucleus"/>
    <property type="evidence" value="ECO:0007669"/>
    <property type="project" value="TreeGrafter"/>
</dbReference>
<keyword evidence="5 10" id="KW-0378">Hydrolase</keyword>
<dbReference type="InterPro" id="IPR001763">
    <property type="entry name" value="Rhodanese-like_dom"/>
</dbReference>
<dbReference type="InterPro" id="IPR000751">
    <property type="entry name" value="MPI_Phosphatase"/>
</dbReference>
<keyword evidence="14" id="KW-1185">Reference proteome</keyword>
<comment type="function">
    <text evidence="10">Tyrosine protein phosphatase which functions as a dosage-dependent inducer of mitotic progression.</text>
</comment>
<keyword evidence="7 10" id="KW-0131">Cell cycle</keyword>
<evidence type="ECO:0000256" key="4">
    <source>
        <dbReference type="ARBA" id="ARBA00022776"/>
    </source>
</evidence>
<evidence type="ECO:0000256" key="3">
    <source>
        <dbReference type="ARBA" id="ARBA00022618"/>
    </source>
</evidence>
<dbReference type="GO" id="GO:0005737">
    <property type="term" value="C:cytoplasm"/>
    <property type="evidence" value="ECO:0007669"/>
    <property type="project" value="TreeGrafter"/>
</dbReference>
<evidence type="ECO:0000256" key="10">
    <source>
        <dbReference type="RuleBase" id="RU368028"/>
    </source>
</evidence>
<dbReference type="AlphaFoldDB" id="A0AA43QNT3"/>
<proteinExistence type="inferred from homology"/>
<dbReference type="Gene3D" id="3.40.250.10">
    <property type="entry name" value="Rhodanese-like domain"/>
    <property type="match status" value="1"/>
</dbReference>
<dbReference type="SMART" id="SM00450">
    <property type="entry name" value="RHOD"/>
    <property type="match status" value="1"/>
</dbReference>
<reference evidence="13" key="1">
    <citation type="journal article" date="2023" name="Genome Biol. Evol.">
        <title>First Whole Genome Sequence and Flow Cytometry Genome Size Data for the Lichen-Forming Fungus Ramalina farinacea (Ascomycota).</title>
        <authorList>
            <person name="Llewellyn T."/>
            <person name="Mian S."/>
            <person name="Hill R."/>
            <person name="Leitch I.J."/>
            <person name="Gaya E."/>
        </authorList>
    </citation>
    <scope>NUCLEOTIDE SEQUENCE</scope>
    <source>
        <strain evidence="13">LIQ254RAFAR</strain>
    </source>
</reference>
<dbReference type="PANTHER" id="PTHR10828:SF17">
    <property type="entry name" value="PROTEIN-TYROSINE-PHOSPHATASE"/>
    <property type="match status" value="1"/>
</dbReference>
<evidence type="ECO:0000256" key="5">
    <source>
        <dbReference type="ARBA" id="ARBA00022801"/>
    </source>
</evidence>
<evidence type="ECO:0000256" key="1">
    <source>
        <dbReference type="ARBA" id="ARBA00011065"/>
    </source>
</evidence>
<keyword evidence="6 10" id="KW-0904">Protein phosphatase</keyword>
<accession>A0AA43QNT3</accession>